<keyword evidence="2" id="KW-0732">Signal</keyword>
<dbReference type="AlphaFoldDB" id="A0A9P6QF14"/>
<dbReference type="Proteomes" id="UP000807716">
    <property type="component" value="Unassembled WGS sequence"/>
</dbReference>
<evidence type="ECO:0000256" key="1">
    <source>
        <dbReference type="SAM" id="MobiDB-lite"/>
    </source>
</evidence>
<sequence length="412" mass="44993">MKIISLTACLILVSTAAAKNYQLLASQEDGQAQRQLPDLTSEVAFRSRFLSDFDAMIEETEAVRWKGQNKSMAPSNEDGDLAVCMSRLEDINPLMQSIMSQIPAKINVPGIHDLAHTLLEHVGSATDLLLHQLGINLGPIFGVLHAVQVALSVVEVVLTVISYVHPHVTHFIGPVHHIKAIIDSILSCNSASANSVERIDQMMSFEVESCAVLADFYRYTVDAASLNSPLRSSDGHSEDLTVELKRALEGAQALVELSKLSIATSNDDLLKVRPVFTTKTLRLFQQEIDRVSQTEAQREYANLSLFSIIASSNALEACLRIAADPVGAVDDLNKEQVAADHEDKGKDDVNGDHRDEDDEKVGDGTSAKDGLQANEESEQQNQKQEQAPQQLSPQDQASQSPQVPQVQSQPEK</sequence>
<feature type="chain" id="PRO_5040125500" evidence="2">
    <location>
        <begin position="19"/>
        <end position="412"/>
    </location>
</feature>
<evidence type="ECO:0000313" key="3">
    <source>
        <dbReference type="EMBL" id="KAG0266443.1"/>
    </source>
</evidence>
<comment type="caution">
    <text evidence="3">The sequence shown here is derived from an EMBL/GenBank/DDBJ whole genome shotgun (WGS) entry which is preliminary data.</text>
</comment>
<feature type="region of interest" description="Disordered" evidence="1">
    <location>
        <begin position="338"/>
        <end position="412"/>
    </location>
</feature>
<feature type="signal peptide" evidence="2">
    <location>
        <begin position="1"/>
        <end position="18"/>
    </location>
</feature>
<proteinExistence type="predicted"/>
<organism evidence="3 4">
    <name type="scientific">Actinomortierella ambigua</name>
    <dbReference type="NCBI Taxonomy" id="1343610"/>
    <lineage>
        <taxon>Eukaryota</taxon>
        <taxon>Fungi</taxon>
        <taxon>Fungi incertae sedis</taxon>
        <taxon>Mucoromycota</taxon>
        <taxon>Mortierellomycotina</taxon>
        <taxon>Mortierellomycetes</taxon>
        <taxon>Mortierellales</taxon>
        <taxon>Mortierellaceae</taxon>
        <taxon>Actinomortierella</taxon>
    </lineage>
</organism>
<keyword evidence="4" id="KW-1185">Reference proteome</keyword>
<name>A0A9P6QF14_9FUNG</name>
<reference evidence="3" key="1">
    <citation type="journal article" date="2020" name="Fungal Divers.">
        <title>Resolving the Mortierellaceae phylogeny through synthesis of multi-gene phylogenetics and phylogenomics.</title>
        <authorList>
            <person name="Vandepol N."/>
            <person name="Liber J."/>
            <person name="Desiro A."/>
            <person name="Na H."/>
            <person name="Kennedy M."/>
            <person name="Barry K."/>
            <person name="Grigoriev I.V."/>
            <person name="Miller A.N."/>
            <person name="O'Donnell K."/>
            <person name="Stajich J.E."/>
            <person name="Bonito G."/>
        </authorList>
    </citation>
    <scope>NUCLEOTIDE SEQUENCE</scope>
    <source>
        <strain evidence="3">BC1065</strain>
    </source>
</reference>
<dbReference type="EMBL" id="JAAAJB010000093">
    <property type="protein sequence ID" value="KAG0266443.1"/>
    <property type="molecule type" value="Genomic_DNA"/>
</dbReference>
<gene>
    <name evidence="3" type="ORF">DFQ27_009745</name>
</gene>
<evidence type="ECO:0000256" key="2">
    <source>
        <dbReference type="SAM" id="SignalP"/>
    </source>
</evidence>
<accession>A0A9P6QF14</accession>
<dbReference type="OrthoDB" id="2427107at2759"/>
<evidence type="ECO:0000313" key="4">
    <source>
        <dbReference type="Proteomes" id="UP000807716"/>
    </source>
</evidence>
<feature type="compositionally biased region" description="Basic and acidic residues" evidence="1">
    <location>
        <begin position="338"/>
        <end position="354"/>
    </location>
</feature>
<feature type="compositionally biased region" description="Low complexity" evidence="1">
    <location>
        <begin position="379"/>
        <end position="412"/>
    </location>
</feature>
<protein>
    <submittedName>
        <fullName evidence="3">Uncharacterized protein</fullName>
    </submittedName>
</protein>